<reference evidence="3 4" key="1">
    <citation type="submission" date="2014-03" db="EMBL/GenBank/DDBJ databases">
        <title>Complete genome sequence of Pseudomonas stutzeri 19SMN4.</title>
        <authorList>
            <person name="Brunet-Galmes I."/>
            <person name="Nogales B."/>
            <person name="Busquets A."/>
            <person name="Pena A."/>
            <person name="Gomila M."/>
            <person name="Garcia-Valdes E."/>
            <person name="Lalucat J."/>
            <person name="Bennasar A."/>
            <person name="Bosch R."/>
        </authorList>
    </citation>
    <scope>NUCLEOTIDE SEQUENCE [LARGE SCALE GENOMIC DNA]</scope>
    <source>
        <strain evidence="3 4">19SMN4</strain>
    </source>
</reference>
<proteinExistence type="predicted"/>
<dbReference type="EMBL" id="CP007509">
    <property type="protein sequence ID" value="AHY44641.1"/>
    <property type="molecule type" value="Genomic_DNA"/>
</dbReference>
<feature type="chain" id="PRO_5001524903" description="Lipoprotein" evidence="2">
    <location>
        <begin position="23"/>
        <end position="84"/>
    </location>
</feature>
<dbReference type="Proteomes" id="UP000025238">
    <property type="component" value="Chromosome"/>
</dbReference>
<name>A0A023WXH3_STUST</name>
<keyword evidence="1 2" id="KW-0732">Signal</keyword>
<evidence type="ECO:0000313" key="3">
    <source>
        <dbReference type="EMBL" id="AHY44641.1"/>
    </source>
</evidence>
<organism evidence="3 4">
    <name type="scientific">Stutzerimonas stutzeri</name>
    <name type="common">Pseudomonas stutzeri</name>
    <dbReference type="NCBI Taxonomy" id="316"/>
    <lineage>
        <taxon>Bacteria</taxon>
        <taxon>Pseudomonadati</taxon>
        <taxon>Pseudomonadota</taxon>
        <taxon>Gammaproteobacteria</taxon>
        <taxon>Pseudomonadales</taxon>
        <taxon>Pseudomonadaceae</taxon>
        <taxon>Stutzerimonas</taxon>
    </lineage>
</organism>
<feature type="signal peptide" evidence="2">
    <location>
        <begin position="1"/>
        <end position="22"/>
    </location>
</feature>
<evidence type="ECO:0000256" key="2">
    <source>
        <dbReference type="SAM" id="SignalP"/>
    </source>
</evidence>
<dbReference type="OrthoDB" id="5422169at2"/>
<protein>
    <recommendedName>
        <fullName evidence="5">Lipoprotein</fullName>
    </recommendedName>
</protein>
<evidence type="ECO:0008006" key="5">
    <source>
        <dbReference type="Google" id="ProtNLM"/>
    </source>
</evidence>
<evidence type="ECO:0000256" key="1">
    <source>
        <dbReference type="ARBA" id="ARBA00022729"/>
    </source>
</evidence>
<accession>A0A023WXH3</accession>
<dbReference type="PROSITE" id="PS51257">
    <property type="entry name" value="PROKAR_LIPOPROTEIN"/>
    <property type="match status" value="1"/>
</dbReference>
<evidence type="ECO:0000313" key="4">
    <source>
        <dbReference type="Proteomes" id="UP000025238"/>
    </source>
</evidence>
<dbReference type="AlphaFoldDB" id="A0A023WXH3"/>
<dbReference type="KEGG" id="pstu:UIB01_20030"/>
<dbReference type="PATRIC" id="fig|316.97.peg.4003"/>
<dbReference type="InterPro" id="IPR037873">
    <property type="entry name" value="BamE-like"/>
</dbReference>
<sequence length="84" mass="9018">MPLRTPLLIACAVLLAACSPITQENFAKLKPGMERVEVEKLLGKPAECAGALGMSSCTWGEKDRFISVQFAGDKVMMFSGKGLK</sequence>
<dbReference type="Gene3D" id="3.30.1450.10">
    <property type="match status" value="1"/>
</dbReference>
<gene>
    <name evidence="3" type="ORF">UIB01_20030</name>
</gene>